<gene>
    <name evidence="1" type="ORF">HNP39_001914</name>
</gene>
<reference evidence="1 2" key="1">
    <citation type="submission" date="2020-08" db="EMBL/GenBank/DDBJ databases">
        <title>Functional genomics of gut bacteria from endangered species of beetles.</title>
        <authorList>
            <person name="Carlos-Shanley C."/>
        </authorList>
    </citation>
    <scope>NUCLEOTIDE SEQUENCE [LARGE SCALE GENOMIC DNA]</scope>
    <source>
        <strain evidence="1 2">S00152</strain>
    </source>
</reference>
<evidence type="ECO:0000313" key="1">
    <source>
        <dbReference type="EMBL" id="MBA8918193.1"/>
    </source>
</evidence>
<dbReference type="EMBL" id="JACJIG010000002">
    <property type="protein sequence ID" value="MBA8918193.1"/>
    <property type="molecule type" value="Genomic_DNA"/>
</dbReference>
<organism evidence="1 2">
    <name type="scientific">Bacillus aerius</name>
    <dbReference type="NCBI Taxonomy" id="293388"/>
    <lineage>
        <taxon>Bacteria</taxon>
        <taxon>Bacillati</taxon>
        <taxon>Bacillota</taxon>
        <taxon>Bacilli</taxon>
        <taxon>Bacillales</taxon>
        <taxon>Bacillaceae</taxon>
        <taxon>Bacillus</taxon>
    </lineage>
</organism>
<dbReference type="Proteomes" id="UP000517315">
    <property type="component" value="Unassembled WGS sequence"/>
</dbReference>
<protein>
    <submittedName>
        <fullName evidence="1">Uncharacterized protein</fullName>
    </submittedName>
</protein>
<sequence length="38" mass="4392">MDIISGVNFELLQFVGLSLLCEYAHSIRSFHLYKKSMT</sequence>
<proteinExistence type="predicted"/>
<keyword evidence="2" id="KW-1185">Reference proteome</keyword>
<comment type="caution">
    <text evidence="1">The sequence shown here is derived from an EMBL/GenBank/DDBJ whole genome shotgun (WGS) entry which is preliminary data.</text>
</comment>
<evidence type="ECO:0000313" key="2">
    <source>
        <dbReference type="Proteomes" id="UP000517315"/>
    </source>
</evidence>
<name>A0ABR6B226_9BACI</name>
<accession>A0ABR6B226</accession>